<keyword evidence="2" id="KW-1185">Reference proteome</keyword>
<evidence type="ECO:0000313" key="1">
    <source>
        <dbReference type="EMBL" id="AEF82632.1"/>
    </source>
</evidence>
<evidence type="ECO:0000313" key="2">
    <source>
        <dbReference type="Proteomes" id="UP000009222"/>
    </source>
</evidence>
<sequence length="204" mass="22810">MPVKAVVFDYGKVISFAPDHGVMDEIAAMAGVKREILEPVVWKMRGEYDRGTCSGPQYYGKVLQSLGVNADETTLNKINEIDMHSWKRINPGTLKLMEDLKKAGYKIAILSNMPYDFLSWAREAIPVFSLPHVGIFSCEVKAIKPEEAIYRKLLSELGCKSGETVFFDDILVNVEKAKELKINAFLWQNPEIAKIQLAGLGVTV</sequence>
<dbReference type="InParanoid" id="F5YGA7"/>
<dbReference type="HOGENOM" id="CLU_045011_9_3_12"/>
<dbReference type="SFLD" id="SFLDG01129">
    <property type="entry name" value="C1.5:_HAD__Beta-PGM__Phosphata"/>
    <property type="match status" value="1"/>
</dbReference>
<dbReference type="Gene3D" id="3.40.50.1000">
    <property type="entry name" value="HAD superfamily/HAD-like"/>
    <property type="match status" value="1"/>
</dbReference>
<dbReference type="PANTHER" id="PTHR43611">
    <property type="entry name" value="ALPHA-D-GLUCOSE 1-PHOSPHATE PHOSPHATASE"/>
    <property type="match status" value="1"/>
</dbReference>
<dbReference type="EMBL" id="CP001841">
    <property type="protein sequence ID" value="AEF82632.1"/>
    <property type="molecule type" value="Genomic_DNA"/>
</dbReference>
<dbReference type="eggNOG" id="COG1011">
    <property type="taxonomic scope" value="Bacteria"/>
</dbReference>
<dbReference type="InterPro" id="IPR006439">
    <property type="entry name" value="HAD-SF_hydro_IA"/>
</dbReference>
<dbReference type="RefSeq" id="WP_015711948.1">
    <property type="nucleotide sequence ID" value="NC_015577.1"/>
</dbReference>
<dbReference type="GO" id="GO:0016787">
    <property type="term" value="F:hydrolase activity"/>
    <property type="evidence" value="ECO:0007669"/>
    <property type="project" value="UniProtKB-KW"/>
</dbReference>
<protein>
    <submittedName>
        <fullName evidence="1">Putative HAD-superfamily hydrolase subfamily IA, variant 3</fullName>
    </submittedName>
</protein>
<dbReference type="InterPro" id="IPR023214">
    <property type="entry name" value="HAD_sf"/>
</dbReference>
<proteinExistence type="predicted"/>
<organism evidence="1 2">
    <name type="scientific">Leadbettera azotonutricia (strain ATCC BAA-888 / DSM 13862 / ZAS-9)</name>
    <name type="common">Treponema azotonutricium</name>
    <dbReference type="NCBI Taxonomy" id="545695"/>
    <lineage>
        <taxon>Bacteria</taxon>
        <taxon>Pseudomonadati</taxon>
        <taxon>Spirochaetota</taxon>
        <taxon>Spirochaetia</taxon>
        <taxon>Spirochaetales</taxon>
        <taxon>Breznakiellaceae</taxon>
        <taxon>Leadbettera</taxon>
    </lineage>
</organism>
<dbReference type="AlphaFoldDB" id="F5YGA7"/>
<dbReference type="STRING" id="545695.TREAZ_3633"/>
<dbReference type="Pfam" id="PF00702">
    <property type="entry name" value="Hydrolase"/>
    <property type="match status" value="1"/>
</dbReference>
<dbReference type="InterPro" id="IPR023198">
    <property type="entry name" value="PGP-like_dom2"/>
</dbReference>
<dbReference type="PRINTS" id="PR00413">
    <property type="entry name" value="HADHALOGNASE"/>
</dbReference>
<dbReference type="Gene3D" id="1.10.150.240">
    <property type="entry name" value="Putative phosphatase, domain 2"/>
    <property type="match status" value="1"/>
</dbReference>
<dbReference type="CDD" id="cd02603">
    <property type="entry name" value="HAD_sEH-N_like"/>
    <property type="match status" value="1"/>
</dbReference>
<reference evidence="2" key="1">
    <citation type="submission" date="2009-12" db="EMBL/GenBank/DDBJ databases">
        <title>Complete sequence of Treponema azotonutricium strain ZAS-9.</title>
        <authorList>
            <person name="Tetu S.G."/>
            <person name="Matson E."/>
            <person name="Ren Q."/>
            <person name="Seshadri R."/>
            <person name="Elbourne L."/>
            <person name="Hassan K.A."/>
            <person name="Durkin A."/>
            <person name="Radune D."/>
            <person name="Mohamoud Y."/>
            <person name="Shay R."/>
            <person name="Jin S."/>
            <person name="Zhang X."/>
            <person name="Lucey K."/>
            <person name="Ballor N.R."/>
            <person name="Ottesen E."/>
            <person name="Rosenthal R."/>
            <person name="Allen A."/>
            <person name="Leadbetter J.R."/>
            <person name="Paulsen I.T."/>
        </authorList>
    </citation>
    <scope>NUCLEOTIDE SEQUENCE [LARGE SCALE GENOMIC DNA]</scope>
    <source>
        <strain evidence="2">ATCC BAA-888 / DSM 13862 / ZAS-9</strain>
    </source>
</reference>
<dbReference type="InterPro" id="IPR036412">
    <property type="entry name" value="HAD-like_sf"/>
</dbReference>
<keyword evidence="1" id="KW-0378">Hydrolase</keyword>
<dbReference type="OrthoDB" id="9797415at2"/>
<gene>
    <name evidence="1" type="ordered locus">TREAZ_3633</name>
</gene>
<dbReference type="SFLD" id="SFLDS00003">
    <property type="entry name" value="Haloacid_Dehalogenase"/>
    <property type="match status" value="1"/>
</dbReference>
<dbReference type="NCBIfam" id="TIGR01509">
    <property type="entry name" value="HAD-SF-IA-v3"/>
    <property type="match status" value="1"/>
</dbReference>
<dbReference type="PANTHER" id="PTHR43611:SF3">
    <property type="entry name" value="FLAVIN MONONUCLEOTIDE HYDROLASE 1, CHLOROPLATIC"/>
    <property type="match status" value="1"/>
</dbReference>
<dbReference type="KEGG" id="taz:TREAZ_3633"/>
<dbReference type="SUPFAM" id="SSF56784">
    <property type="entry name" value="HAD-like"/>
    <property type="match status" value="1"/>
</dbReference>
<accession>F5YGA7</accession>
<reference evidence="1 2" key="2">
    <citation type="journal article" date="2011" name="ISME J.">
        <title>RNA-seq reveals cooperative metabolic interactions between two termite-gut spirochete species in co-culture.</title>
        <authorList>
            <person name="Rosenthal A.Z."/>
            <person name="Matson E.G."/>
            <person name="Eldar A."/>
            <person name="Leadbetter J.R."/>
        </authorList>
    </citation>
    <scope>NUCLEOTIDE SEQUENCE [LARGE SCALE GENOMIC DNA]</scope>
    <source>
        <strain evidence="2">ATCC BAA-888 / DSM 13862 / ZAS-9</strain>
    </source>
</reference>
<name>F5YGA7_LEAAZ</name>
<dbReference type="Proteomes" id="UP000009222">
    <property type="component" value="Chromosome"/>
</dbReference>